<dbReference type="EMBL" id="KB308480">
    <property type="protein sequence ID" value="ELT97714.1"/>
    <property type="molecule type" value="Genomic_DNA"/>
</dbReference>
<name>R7TVG7_CAPTE</name>
<feature type="compositionally biased region" description="Low complexity" evidence="1">
    <location>
        <begin position="289"/>
        <end position="299"/>
    </location>
</feature>
<feature type="region of interest" description="Disordered" evidence="1">
    <location>
        <begin position="11"/>
        <end position="35"/>
    </location>
</feature>
<sequence length="356" mass="38707">MNNFSVDLFGDENIPPDHLSPSSVSPSKGPNCGQKSALKVNNSQPLCLSSEKNSQVYAFTRMVLEHQEAVEWNYLLRPMDPALEEPPAPIGPFAQTYIYDVIEEAVAELQSQQPQRHAGCSSSSPAVSPPHRGSAGDEGSADASQSPLSVACHAPPMDAAHRSASVPGDVTFTETLSPTIGTGALRVARRIKSDSDHRPLVASNSPRVRQGLQSIAPTLEDRPLPAKKKKKRRRQRSRGTGVLSRCTGAVQCSYVPQFADVACQADLISEWTDIVYIGSDEEEAEMRASRPTASASARPEVSYGRDLCSQPVPEGGVFGRDKYISSFKEKNAERLSKKESTVPQQSAFIARRSYRR</sequence>
<evidence type="ECO:0000313" key="3">
    <source>
        <dbReference type="EnsemblMetazoa" id="CapteP187848"/>
    </source>
</evidence>
<gene>
    <name evidence="2" type="ORF">CAPTEDRAFT_187848</name>
</gene>
<protein>
    <submittedName>
        <fullName evidence="2 3">Uncharacterized protein</fullName>
    </submittedName>
</protein>
<proteinExistence type="predicted"/>
<accession>R7TVG7</accession>
<dbReference type="HOGENOM" id="CLU_779019_0_0_1"/>
<keyword evidence="4" id="KW-1185">Reference proteome</keyword>
<evidence type="ECO:0000313" key="4">
    <source>
        <dbReference type="Proteomes" id="UP000014760"/>
    </source>
</evidence>
<reference evidence="4" key="1">
    <citation type="submission" date="2012-12" db="EMBL/GenBank/DDBJ databases">
        <authorList>
            <person name="Hellsten U."/>
            <person name="Grimwood J."/>
            <person name="Chapman J.A."/>
            <person name="Shapiro H."/>
            <person name="Aerts A."/>
            <person name="Otillar R.P."/>
            <person name="Terry A.Y."/>
            <person name="Boore J.L."/>
            <person name="Simakov O."/>
            <person name="Marletaz F."/>
            <person name="Cho S.-J."/>
            <person name="Edsinger-Gonzales E."/>
            <person name="Havlak P."/>
            <person name="Kuo D.-H."/>
            <person name="Larsson T."/>
            <person name="Lv J."/>
            <person name="Arendt D."/>
            <person name="Savage R."/>
            <person name="Osoegawa K."/>
            <person name="de Jong P."/>
            <person name="Lindberg D.R."/>
            <person name="Seaver E.C."/>
            <person name="Weisblat D.A."/>
            <person name="Putnam N.H."/>
            <person name="Grigoriev I.V."/>
            <person name="Rokhsar D.S."/>
        </authorList>
    </citation>
    <scope>NUCLEOTIDE SEQUENCE</scope>
    <source>
        <strain evidence="4">I ESC-2004</strain>
    </source>
</reference>
<feature type="region of interest" description="Disordered" evidence="1">
    <location>
        <begin position="287"/>
        <end position="308"/>
    </location>
</feature>
<feature type="compositionally biased region" description="Polar residues" evidence="1">
    <location>
        <begin position="109"/>
        <end position="126"/>
    </location>
</feature>
<dbReference type="Proteomes" id="UP000014760">
    <property type="component" value="Unassembled WGS sequence"/>
</dbReference>
<feature type="region of interest" description="Disordered" evidence="1">
    <location>
        <begin position="109"/>
        <end position="153"/>
    </location>
</feature>
<organism evidence="2">
    <name type="scientific">Capitella teleta</name>
    <name type="common">Polychaete worm</name>
    <dbReference type="NCBI Taxonomy" id="283909"/>
    <lineage>
        <taxon>Eukaryota</taxon>
        <taxon>Metazoa</taxon>
        <taxon>Spiralia</taxon>
        <taxon>Lophotrochozoa</taxon>
        <taxon>Annelida</taxon>
        <taxon>Polychaeta</taxon>
        <taxon>Sedentaria</taxon>
        <taxon>Scolecida</taxon>
        <taxon>Capitellidae</taxon>
        <taxon>Capitella</taxon>
    </lineage>
</organism>
<feature type="compositionally biased region" description="Polar residues" evidence="1">
    <location>
        <begin position="202"/>
        <end position="216"/>
    </location>
</feature>
<dbReference type="AlphaFoldDB" id="R7TVG7"/>
<evidence type="ECO:0000256" key="1">
    <source>
        <dbReference type="SAM" id="MobiDB-lite"/>
    </source>
</evidence>
<reference evidence="2 4" key="2">
    <citation type="journal article" date="2013" name="Nature">
        <title>Insights into bilaterian evolution from three spiralian genomes.</title>
        <authorList>
            <person name="Simakov O."/>
            <person name="Marletaz F."/>
            <person name="Cho S.J."/>
            <person name="Edsinger-Gonzales E."/>
            <person name="Havlak P."/>
            <person name="Hellsten U."/>
            <person name="Kuo D.H."/>
            <person name="Larsson T."/>
            <person name="Lv J."/>
            <person name="Arendt D."/>
            <person name="Savage R."/>
            <person name="Osoegawa K."/>
            <person name="de Jong P."/>
            <person name="Grimwood J."/>
            <person name="Chapman J.A."/>
            <person name="Shapiro H."/>
            <person name="Aerts A."/>
            <person name="Otillar R.P."/>
            <person name="Terry A.Y."/>
            <person name="Boore J.L."/>
            <person name="Grigoriev I.V."/>
            <person name="Lindberg D.R."/>
            <person name="Seaver E.C."/>
            <person name="Weisblat D.A."/>
            <person name="Putnam N.H."/>
            <person name="Rokhsar D.S."/>
        </authorList>
    </citation>
    <scope>NUCLEOTIDE SEQUENCE</scope>
    <source>
        <strain evidence="2 4">I ESC-2004</strain>
    </source>
</reference>
<feature type="region of interest" description="Disordered" evidence="1">
    <location>
        <begin position="335"/>
        <end position="356"/>
    </location>
</feature>
<dbReference type="EMBL" id="AMQN01010754">
    <property type="status" value="NOT_ANNOTATED_CDS"/>
    <property type="molecule type" value="Genomic_DNA"/>
</dbReference>
<feature type="region of interest" description="Disordered" evidence="1">
    <location>
        <begin position="194"/>
        <end position="241"/>
    </location>
</feature>
<evidence type="ECO:0000313" key="2">
    <source>
        <dbReference type="EMBL" id="ELT97714.1"/>
    </source>
</evidence>
<reference evidence="3" key="3">
    <citation type="submission" date="2015-06" db="UniProtKB">
        <authorList>
            <consortium name="EnsemblMetazoa"/>
        </authorList>
    </citation>
    <scope>IDENTIFICATION</scope>
</reference>
<feature type="compositionally biased region" description="Basic residues" evidence="1">
    <location>
        <begin position="225"/>
        <end position="237"/>
    </location>
</feature>
<dbReference type="EnsemblMetazoa" id="CapteT187848">
    <property type="protein sequence ID" value="CapteP187848"/>
    <property type="gene ID" value="CapteG187848"/>
</dbReference>